<gene>
    <name evidence="1" type="ORF">PCAR00345_LOCUS40520</name>
</gene>
<evidence type="ECO:0000313" key="1">
    <source>
        <dbReference type="EMBL" id="CAE0787812.1"/>
    </source>
</evidence>
<dbReference type="AlphaFoldDB" id="A0A7S4FD62"/>
<evidence type="ECO:0008006" key="2">
    <source>
        <dbReference type="Google" id="ProtNLM"/>
    </source>
</evidence>
<proteinExistence type="predicted"/>
<organism evidence="1">
    <name type="scientific">Chrysotila carterae</name>
    <name type="common">Marine alga</name>
    <name type="synonym">Syracosphaera carterae</name>
    <dbReference type="NCBI Taxonomy" id="13221"/>
    <lineage>
        <taxon>Eukaryota</taxon>
        <taxon>Haptista</taxon>
        <taxon>Haptophyta</taxon>
        <taxon>Prymnesiophyceae</taxon>
        <taxon>Isochrysidales</taxon>
        <taxon>Isochrysidaceae</taxon>
        <taxon>Chrysotila</taxon>
    </lineage>
</organism>
<name>A0A7S4FD62_CHRCT</name>
<accession>A0A7S4FD62</accession>
<dbReference type="InterPro" id="IPR011990">
    <property type="entry name" value="TPR-like_helical_dom_sf"/>
</dbReference>
<sequence>MHNTVPLRWQRPLRSCACPDGSIRSLATIKAGEEVTISYVADLSASVSDRADALRHHGFAPERRACDSALEAWTVTASARDDKVAAIGARNAAADAAWMRANAATDAATRKRELMSSASHYAELLRLATNALHPEHELCTHARARLAHVMTESGAQRSCANALPLWRSVIAALEKCVPHASPQLLPPLRGALKAASIAGEDAEADKYKQRLDHTLAVLCMGCHDLSTIKFG</sequence>
<dbReference type="EMBL" id="HBIZ01066036">
    <property type="protein sequence ID" value="CAE0787812.1"/>
    <property type="molecule type" value="Transcribed_RNA"/>
</dbReference>
<protein>
    <recommendedName>
        <fullName evidence="2">SET domain-containing protein</fullName>
    </recommendedName>
</protein>
<dbReference type="Gene3D" id="1.25.40.10">
    <property type="entry name" value="Tetratricopeptide repeat domain"/>
    <property type="match status" value="1"/>
</dbReference>
<reference evidence="1" key="1">
    <citation type="submission" date="2021-01" db="EMBL/GenBank/DDBJ databases">
        <authorList>
            <person name="Corre E."/>
            <person name="Pelletier E."/>
            <person name="Niang G."/>
            <person name="Scheremetjew M."/>
            <person name="Finn R."/>
            <person name="Kale V."/>
            <person name="Holt S."/>
            <person name="Cochrane G."/>
            <person name="Meng A."/>
            <person name="Brown T."/>
            <person name="Cohen L."/>
        </authorList>
    </citation>
    <scope>NUCLEOTIDE SEQUENCE</scope>
    <source>
        <strain evidence="1">CCMP645</strain>
    </source>
</reference>